<feature type="coiled-coil region" evidence="1">
    <location>
        <begin position="87"/>
        <end position="151"/>
    </location>
</feature>
<dbReference type="EMBL" id="GL984352">
    <property type="protein sequence ID" value="EGR27586.1"/>
    <property type="molecule type" value="Genomic_DNA"/>
</dbReference>
<gene>
    <name evidence="2" type="ORF">IMG5_193860</name>
</gene>
<evidence type="ECO:0000256" key="1">
    <source>
        <dbReference type="SAM" id="Coils"/>
    </source>
</evidence>
<evidence type="ECO:0000313" key="3">
    <source>
        <dbReference type="Proteomes" id="UP000008983"/>
    </source>
</evidence>
<dbReference type="OrthoDB" id="312856at2759"/>
<organism evidence="2 3">
    <name type="scientific">Ichthyophthirius multifiliis</name>
    <name type="common">White spot disease agent</name>
    <name type="synonym">Ich</name>
    <dbReference type="NCBI Taxonomy" id="5932"/>
    <lineage>
        <taxon>Eukaryota</taxon>
        <taxon>Sar</taxon>
        <taxon>Alveolata</taxon>
        <taxon>Ciliophora</taxon>
        <taxon>Intramacronucleata</taxon>
        <taxon>Oligohymenophorea</taxon>
        <taxon>Hymenostomatida</taxon>
        <taxon>Ophryoglenina</taxon>
        <taxon>Ichthyophthirius</taxon>
    </lineage>
</organism>
<dbReference type="Proteomes" id="UP000008983">
    <property type="component" value="Unassembled WGS sequence"/>
</dbReference>
<dbReference type="InterPro" id="IPR032675">
    <property type="entry name" value="LRR_dom_sf"/>
</dbReference>
<evidence type="ECO:0008006" key="4">
    <source>
        <dbReference type="Google" id="ProtNLM"/>
    </source>
</evidence>
<proteinExistence type="predicted"/>
<accession>G0R4M6</accession>
<sequence length="486" mass="56301">MESSLQFPELQCPEHKSQIILVSPDFQEGKRNFLCSRCVASSHTSMKELDKLVVYDDFVQHLNEQSGLNLRNSEDAEKLSIQRNENLKNFKNHLNNQNKQISELNDQLRASYEEKCKEMVKQLQSTLDIEYSVLQNHYEKFQNEIQADNEKEANIPKFKDIREQVNNVKGDLTQVEEYLSKIVKQKEQWNKASQDLRTLGQRTLHLNLEQSCVSIYVLDQLFSGLKDLENLTDLHINLQGCKIGDSFSVYLGHALGQLKNLHILYLNLSLNNLTKKSVDNIFHDFANLNQLQHLHFDGRYNDINDINALVNNLHLLEKTLTHLSVYLGGFSHIRNKVNADSLKLFVKQIRVLSKLHVLNLDMGFVGVEDDLVIELACVLKVLEDLRELKVQLYTNDLEGRSCAKIVKSCQKLHKLTNLEINFNNNEKIGIQGIRDIIRNLKYMEQLTDLSIFLRNVGAKREEVHKEKEDLEKNKCGNKFQTLNLYL</sequence>
<keyword evidence="1" id="KW-0175">Coiled coil</keyword>
<dbReference type="InParanoid" id="G0R4M6"/>
<dbReference type="GeneID" id="14903642"/>
<dbReference type="AlphaFoldDB" id="G0R4M6"/>
<dbReference type="RefSeq" id="XP_004025038.1">
    <property type="nucleotide sequence ID" value="XM_004024989.1"/>
</dbReference>
<dbReference type="STRING" id="857967.G0R4M6"/>
<name>G0R4M6_ICHMU</name>
<dbReference type="OMA" id="QFSANKW"/>
<dbReference type="SUPFAM" id="SSF52047">
    <property type="entry name" value="RNI-like"/>
    <property type="match status" value="1"/>
</dbReference>
<reference evidence="2 3" key="1">
    <citation type="submission" date="2011-07" db="EMBL/GenBank/DDBJ databases">
        <authorList>
            <person name="Coyne R."/>
            <person name="Brami D."/>
            <person name="Johnson J."/>
            <person name="Hostetler J."/>
            <person name="Hannick L."/>
            <person name="Clark T."/>
            <person name="Cassidy-Hanley D."/>
            <person name="Inman J."/>
        </authorList>
    </citation>
    <scope>NUCLEOTIDE SEQUENCE [LARGE SCALE GENOMIC DNA]</scope>
    <source>
        <strain evidence="2 3">G5</strain>
    </source>
</reference>
<keyword evidence="3" id="KW-1185">Reference proteome</keyword>
<evidence type="ECO:0000313" key="2">
    <source>
        <dbReference type="EMBL" id="EGR27586.1"/>
    </source>
</evidence>
<dbReference type="Gene3D" id="3.80.10.10">
    <property type="entry name" value="Ribonuclease Inhibitor"/>
    <property type="match status" value="2"/>
</dbReference>
<protein>
    <recommendedName>
        <fullName evidence="4">Leucine rich repeat protein</fullName>
    </recommendedName>
</protein>